<keyword evidence="3 5" id="KW-0238">DNA-binding</keyword>
<keyword evidence="2" id="KW-0805">Transcription regulation</keyword>
<dbReference type="Pfam" id="PF00440">
    <property type="entry name" value="TetR_N"/>
    <property type="match status" value="1"/>
</dbReference>
<evidence type="ECO:0000259" key="6">
    <source>
        <dbReference type="PROSITE" id="PS50977"/>
    </source>
</evidence>
<evidence type="ECO:0000256" key="1">
    <source>
        <dbReference type="ARBA" id="ARBA00022491"/>
    </source>
</evidence>
<dbReference type="InterPro" id="IPR001647">
    <property type="entry name" value="HTH_TetR"/>
</dbReference>
<evidence type="ECO:0000313" key="7">
    <source>
        <dbReference type="EMBL" id="KAB2928940.1"/>
    </source>
</evidence>
<dbReference type="PROSITE" id="PS50977">
    <property type="entry name" value="HTH_TETR_2"/>
    <property type="match status" value="1"/>
</dbReference>
<evidence type="ECO:0000256" key="2">
    <source>
        <dbReference type="ARBA" id="ARBA00023015"/>
    </source>
</evidence>
<feature type="DNA-binding region" description="H-T-H motif" evidence="5">
    <location>
        <begin position="35"/>
        <end position="54"/>
    </location>
</feature>
<keyword evidence="1" id="KW-0678">Repressor</keyword>
<keyword evidence="4" id="KW-0804">Transcription</keyword>
<dbReference type="PANTHER" id="PTHR30055:SF234">
    <property type="entry name" value="HTH-TYPE TRANSCRIPTIONAL REGULATOR BETI"/>
    <property type="match status" value="1"/>
</dbReference>
<dbReference type="PANTHER" id="PTHR30055">
    <property type="entry name" value="HTH-TYPE TRANSCRIPTIONAL REGULATOR RUTR"/>
    <property type="match status" value="1"/>
</dbReference>
<proteinExistence type="predicted"/>
<dbReference type="SUPFAM" id="SSF46689">
    <property type="entry name" value="Homeodomain-like"/>
    <property type="match status" value="1"/>
</dbReference>
<dbReference type="InterPro" id="IPR050109">
    <property type="entry name" value="HTH-type_TetR-like_transc_reg"/>
</dbReference>
<name>A0A833LVK0_9LEPT</name>
<dbReference type="InterPro" id="IPR009057">
    <property type="entry name" value="Homeodomain-like_sf"/>
</dbReference>
<dbReference type="Pfam" id="PF13977">
    <property type="entry name" value="TetR_C_6"/>
    <property type="match status" value="1"/>
</dbReference>
<dbReference type="InterPro" id="IPR039538">
    <property type="entry name" value="BetI_C"/>
</dbReference>
<dbReference type="GO" id="GO:0003700">
    <property type="term" value="F:DNA-binding transcription factor activity"/>
    <property type="evidence" value="ECO:0007669"/>
    <property type="project" value="TreeGrafter"/>
</dbReference>
<dbReference type="PRINTS" id="PR00455">
    <property type="entry name" value="HTHTETR"/>
</dbReference>
<organism evidence="7 8">
    <name type="scientific">Leptonema illini</name>
    <dbReference type="NCBI Taxonomy" id="183"/>
    <lineage>
        <taxon>Bacteria</taxon>
        <taxon>Pseudomonadati</taxon>
        <taxon>Spirochaetota</taxon>
        <taxon>Spirochaetia</taxon>
        <taxon>Leptospirales</taxon>
        <taxon>Leptospiraceae</taxon>
        <taxon>Leptonema</taxon>
    </lineage>
</organism>
<dbReference type="InterPro" id="IPR036271">
    <property type="entry name" value="Tet_transcr_reg_TetR-rel_C_sf"/>
</dbReference>
<dbReference type="Proteomes" id="UP000460298">
    <property type="component" value="Unassembled WGS sequence"/>
</dbReference>
<sequence>MAKAIQKRKNGEETKIRILKECLQLIAEQGPLSFTLDELSDRAGVAKTSILWHFGSKEDLILEAVGALFDDFEVRLKAFGIADPTPERLLAELFARVSEWFESAPELNAVFFQFMFQRGVHPDITARLREMYREFRRRLKEALNNPALTPKENEAVAIAVLALIDGVFVQFYLEPEAVSMKKTFATLTKMVAADRLKLGH</sequence>
<evidence type="ECO:0000256" key="3">
    <source>
        <dbReference type="ARBA" id="ARBA00023125"/>
    </source>
</evidence>
<evidence type="ECO:0000256" key="4">
    <source>
        <dbReference type="ARBA" id="ARBA00023163"/>
    </source>
</evidence>
<evidence type="ECO:0000313" key="8">
    <source>
        <dbReference type="Proteomes" id="UP000460298"/>
    </source>
</evidence>
<evidence type="ECO:0000256" key="5">
    <source>
        <dbReference type="PROSITE-ProRule" id="PRU00335"/>
    </source>
</evidence>
<dbReference type="EMBL" id="WBUI01000041">
    <property type="protein sequence ID" value="KAB2928940.1"/>
    <property type="molecule type" value="Genomic_DNA"/>
</dbReference>
<accession>A0A833LVK0</accession>
<dbReference type="GO" id="GO:0000976">
    <property type="term" value="F:transcription cis-regulatory region binding"/>
    <property type="evidence" value="ECO:0007669"/>
    <property type="project" value="TreeGrafter"/>
</dbReference>
<dbReference type="AlphaFoldDB" id="A0A833LVK0"/>
<reference evidence="7 8" key="1">
    <citation type="submission" date="2019-10" db="EMBL/GenBank/DDBJ databases">
        <title>Extracellular Electron Transfer in a Candidatus Methanoperedens spp. Enrichment Culture.</title>
        <authorList>
            <person name="Berger S."/>
            <person name="Rangel Shaw D."/>
            <person name="Berben T."/>
            <person name="In 'T Zandt M."/>
            <person name="Frank J."/>
            <person name="Reimann J."/>
            <person name="Jetten M.S.M."/>
            <person name="Welte C.U."/>
        </authorList>
    </citation>
    <scope>NUCLEOTIDE SEQUENCE [LARGE SCALE GENOMIC DNA]</scope>
    <source>
        <strain evidence="7">SB12</strain>
    </source>
</reference>
<protein>
    <submittedName>
        <fullName evidence="7">TetR/AcrR family transcriptional regulator</fullName>
    </submittedName>
</protein>
<gene>
    <name evidence="7" type="ORF">F9K24_21350</name>
</gene>
<dbReference type="Gene3D" id="1.10.357.10">
    <property type="entry name" value="Tetracycline Repressor, domain 2"/>
    <property type="match status" value="1"/>
</dbReference>
<comment type="caution">
    <text evidence="7">The sequence shown here is derived from an EMBL/GenBank/DDBJ whole genome shotgun (WGS) entry which is preliminary data.</text>
</comment>
<feature type="domain" description="HTH tetR-type" evidence="6">
    <location>
        <begin position="12"/>
        <end position="72"/>
    </location>
</feature>
<dbReference type="SUPFAM" id="SSF48498">
    <property type="entry name" value="Tetracyclin repressor-like, C-terminal domain"/>
    <property type="match status" value="1"/>
</dbReference>